<keyword evidence="3 5" id="KW-0694">RNA-binding</keyword>
<accession>A0A6A6IPP9</accession>
<evidence type="ECO:0000313" key="7">
    <source>
        <dbReference type="EMBL" id="KAF2252227.1"/>
    </source>
</evidence>
<dbReference type="OrthoDB" id="17977at2759"/>
<dbReference type="EMBL" id="ML987192">
    <property type="protein sequence ID" value="KAF2252227.1"/>
    <property type="molecule type" value="Genomic_DNA"/>
</dbReference>
<keyword evidence="1 5" id="KW-0396">Initiation factor</keyword>
<comment type="similarity">
    <text evidence="5">Belongs to the eukaryotic initiation factor 4E family.</text>
</comment>
<evidence type="ECO:0000256" key="4">
    <source>
        <dbReference type="ARBA" id="ARBA00022917"/>
    </source>
</evidence>
<dbReference type="GO" id="GO:0003743">
    <property type="term" value="F:translation initiation factor activity"/>
    <property type="evidence" value="ECO:0007669"/>
    <property type="project" value="UniProtKB-KW"/>
</dbReference>
<dbReference type="AlphaFoldDB" id="A0A6A6IPP9"/>
<reference evidence="7" key="1">
    <citation type="journal article" date="2020" name="Stud. Mycol.">
        <title>101 Dothideomycetes genomes: a test case for predicting lifestyles and emergence of pathogens.</title>
        <authorList>
            <person name="Haridas S."/>
            <person name="Albert R."/>
            <person name="Binder M."/>
            <person name="Bloem J."/>
            <person name="Labutti K."/>
            <person name="Salamov A."/>
            <person name="Andreopoulos B."/>
            <person name="Baker S."/>
            <person name="Barry K."/>
            <person name="Bills G."/>
            <person name="Bluhm B."/>
            <person name="Cannon C."/>
            <person name="Castanera R."/>
            <person name="Culley D."/>
            <person name="Daum C."/>
            <person name="Ezra D."/>
            <person name="Gonzalez J."/>
            <person name="Henrissat B."/>
            <person name="Kuo A."/>
            <person name="Liang C."/>
            <person name="Lipzen A."/>
            <person name="Lutzoni F."/>
            <person name="Magnuson J."/>
            <person name="Mondo S."/>
            <person name="Nolan M."/>
            <person name="Ohm R."/>
            <person name="Pangilinan J."/>
            <person name="Park H.-J."/>
            <person name="Ramirez L."/>
            <person name="Alfaro M."/>
            <person name="Sun H."/>
            <person name="Tritt A."/>
            <person name="Yoshinaga Y."/>
            <person name="Zwiers L.-H."/>
            <person name="Turgeon B."/>
            <person name="Goodwin S."/>
            <person name="Spatafora J."/>
            <person name="Crous P."/>
            <person name="Grigoriev I."/>
        </authorList>
    </citation>
    <scope>NUCLEOTIDE SEQUENCE</scope>
    <source>
        <strain evidence="7">CBS 122368</strain>
    </source>
</reference>
<keyword evidence="8" id="KW-1185">Reference proteome</keyword>
<feature type="compositionally biased region" description="Polar residues" evidence="6">
    <location>
        <begin position="8"/>
        <end position="25"/>
    </location>
</feature>
<evidence type="ECO:0000256" key="2">
    <source>
        <dbReference type="ARBA" id="ARBA00022845"/>
    </source>
</evidence>
<organism evidence="7 8">
    <name type="scientific">Trematosphaeria pertusa</name>
    <dbReference type="NCBI Taxonomy" id="390896"/>
    <lineage>
        <taxon>Eukaryota</taxon>
        <taxon>Fungi</taxon>
        <taxon>Dikarya</taxon>
        <taxon>Ascomycota</taxon>
        <taxon>Pezizomycotina</taxon>
        <taxon>Dothideomycetes</taxon>
        <taxon>Pleosporomycetidae</taxon>
        <taxon>Pleosporales</taxon>
        <taxon>Massarineae</taxon>
        <taxon>Trematosphaeriaceae</taxon>
        <taxon>Trematosphaeria</taxon>
    </lineage>
</organism>
<evidence type="ECO:0000256" key="5">
    <source>
        <dbReference type="RuleBase" id="RU004374"/>
    </source>
</evidence>
<gene>
    <name evidence="7" type="ORF">BU26DRAFT_421919</name>
</gene>
<dbReference type="GO" id="GO:0006417">
    <property type="term" value="P:regulation of translation"/>
    <property type="evidence" value="ECO:0007669"/>
    <property type="project" value="UniProtKB-KW"/>
</dbReference>
<sequence>MAGRFPALTTSNLPPATPQEKSATASPARGSAMLNSIFKSVRVPEFRHKWQFWAEKGVQPGSSSKSSAAEDYANRPKPLGEPIVSVKDFYQHFNNIPLEGLKMRDAIHLFHAGVKPVWEDPRNSRGGSYYFRVPKELAPQFWHEICLLAVGDVLQAAVETKRESFNDDICGISYSMRWNAVQILVWTRDADNEAGKERLLATIVDKISEELKPKNQKDYWYKPHIMHTDFQQDAAAPSAPKTTAPTAE</sequence>
<dbReference type="Proteomes" id="UP000800094">
    <property type="component" value="Unassembled WGS sequence"/>
</dbReference>
<dbReference type="GeneID" id="54576766"/>
<proteinExistence type="inferred from homology"/>
<dbReference type="InterPro" id="IPR023398">
    <property type="entry name" value="TIF_eIF4e-like"/>
</dbReference>
<evidence type="ECO:0000256" key="3">
    <source>
        <dbReference type="ARBA" id="ARBA00022884"/>
    </source>
</evidence>
<dbReference type="PANTHER" id="PTHR11960:SF66">
    <property type="entry name" value="EUKARYOTIC TRANSLATION INITIATION FACTOR 4E TYPE 3"/>
    <property type="match status" value="1"/>
</dbReference>
<dbReference type="Pfam" id="PF01652">
    <property type="entry name" value="IF4E"/>
    <property type="match status" value="1"/>
</dbReference>
<dbReference type="Gene3D" id="3.30.760.10">
    <property type="entry name" value="RNA Cap, Translation Initiation Factor Eif4e"/>
    <property type="match status" value="1"/>
</dbReference>
<dbReference type="PANTHER" id="PTHR11960">
    <property type="entry name" value="EUKARYOTIC TRANSLATION INITIATION FACTOR 4E RELATED"/>
    <property type="match status" value="1"/>
</dbReference>
<keyword evidence="2" id="KW-0810">Translation regulation</keyword>
<evidence type="ECO:0000256" key="6">
    <source>
        <dbReference type="SAM" id="MobiDB-lite"/>
    </source>
</evidence>
<feature type="region of interest" description="Disordered" evidence="6">
    <location>
        <begin position="1"/>
        <end position="29"/>
    </location>
</feature>
<dbReference type="RefSeq" id="XP_033687231.1">
    <property type="nucleotide sequence ID" value="XM_033823436.1"/>
</dbReference>
<dbReference type="GO" id="GO:0000340">
    <property type="term" value="F:RNA 7-methylguanosine cap binding"/>
    <property type="evidence" value="ECO:0007669"/>
    <property type="project" value="TreeGrafter"/>
</dbReference>
<name>A0A6A6IPP9_9PLEO</name>
<protein>
    <submittedName>
        <fullName evidence="7">Translation initiation factor eIF4e</fullName>
    </submittedName>
</protein>
<dbReference type="InterPro" id="IPR001040">
    <property type="entry name" value="TIF_eIF_4E"/>
</dbReference>
<evidence type="ECO:0000313" key="8">
    <source>
        <dbReference type="Proteomes" id="UP000800094"/>
    </source>
</evidence>
<evidence type="ECO:0000256" key="1">
    <source>
        <dbReference type="ARBA" id="ARBA00022540"/>
    </source>
</evidence>
<dbReference type="SUPFAM" id="SSF55418">
    <property type="entry name" value="eIF4e-like"/>
    <property type="match status" value="1"/>
</dbReference>
<keyword evidence="4 5" id="KW-0648">Protein biosynthesis</keyword>
<dbReference type="GO" id="GO:0016281">
    <property type="term" value="C:eukaryotic translation initiation factor 4F complex"/>
    <property type="evidence" value="ECO:0007669"/>
    <property type="project" value="TreeGrafter"/>
</dbReference>